<feature type="region of interest" description="Disordered" evidence="1">
    <location>
        <begin position="1"/>
        <end position="30"/>
    </location>
</feature>
<dbReference type="EMBL" id="UZAH01025956">
    <property type="protein sequence ID" value="VDO73320.1"/>
    <property type="molecule type" value="Genomic_DNA"/>
</dbReference>
<accession>A0A183FKL8</accession>
<evidence type="ECO:0000256" key="1">
    <source>
        <dbReference type="SAM" id="MobiDB-lite"/>
    </source>
</evidence>
<protein>
    <submittedName>
        <fullName evidence="2 4">Uncharacterized protein</fullName>
    </submittedName>
</protein>
<dbReference type="AlphaFoldDB" id="A0A183FKL8"/>
<gene>
    <name evidence="2" type="ORF">HPBE_LOCUS7703</name>
</gene>
<reference evidence="2 3" key="1">
    <citation type="submission" date="2018-11" db="EMBL/GenBank/DDBJ databases">
        <authorList>
            <consortium name="Pathogen Informatics"/>
        </authorList>
    </citation>
    <scope>NUCLEOTIDE SEQUENCE [LARGE SCALE GENOMIC DNA]</scope>
</reference>
<proteinExistence type="predicted"/>
<dbReference type="WBParaSite" id="HPBE_0000770201-mRNA-1">
    <property type="protein sequence ID" value="HPBE_0000770201-mRNA-1"/>
    <property type="gene ID" value="HPBE_0000770201"/>
</dbReference>
<evidence type="ECO:0000313" key="2">
    <source>
        <dbReference type="EMBL" id="VDO73320.1"/>
    </source>
</evidence>
<accession>A0A3P7XGC5</accession>
<feature type="compositionally biased region" description="Polar residues" evidence="1">
    <location>
        <begin position="9"/>
        <end position="21"/>
    </location>
</feature>
<reference evidence="4" key="2">
    <citation type="submission" date="2019-09" db="UniProtKB">
        <authorList>
            <consortium name="WormBaseParasite"/>
        </authorList>
    </citation>
    <scope>IDENTIFICATION</scope>
</reference>
<sequence length="70" mass="7525">MMEDVDESLSPTAEDNKTGTGSRPLERGSPSALCGALAERCCSLSERTDRYGGHRRADGVRLWIADADAL</sequence>
<name>A0A183FKL8_HELPZ</name>
<evidence type="ECO:0000313" key="4">
    <source>
        <dbReference type="WBParaSite" id="HPBE_0000770201-mRNA-1"/>
    </source>
</evidence>
<dbReference type="Proteomes" id="UP000050761">
    <property type="component" value="Unassembled WGS sequence"/>
</dbReference>
<evidence type="ECO:0000313" key="3">
    <source>
        <dbReference type="Proteomes" id="UP000050761"/>
    </source>
</evidence>
<keyword evidence="3" id="KW-1185">Reference proteome</keyword>
<organism evidence="3 4">
    <name type="scientific">Heligmosomoides polygyrus</name>
    <name type="common">Parasitic roundworm</name>
    <dbReference type="NCBI Taxonomy" id="6339"/>
    <lineage>
        <taxon>Eukaryota</taxon>
        <taxon>Metazoa</taxon>
        <taxon>Ecdysozoa</taxon>
        <taxon>Nematoda</taxon>
        <taxon>Chromadorea</taxon>
        <taxon>Rhabditida</taxon>
        <taxon>Rhabditina</taxon>
        <taxon>Rhabditomorpha</taxon>
        <taxon>Strongyloidea</taxon>
        <taxon>Heligmosomidae</taxon>
        <taxon>Heligmosomoides</taxon>
    </lineage>
</organism>